<organism evidence="1 2">
    <name type="scientific">Paludisphaera mucosa</name>
    <dbReference type="NCBI Taxonomy" id="3030827"/>
    <lineage>
        <taxon>Bacteria</taxon>
        <taxon>Pseudomonadati</taxon>
        <taxon>Planctomycetota</taxon>
        <taxon>Planctomycetia</taxon>
        <taxon>Isosphaerales</taxon>
        <taxon>Isosphaeraceae</taxon>
        <taxon>Paludisphaera</taxon>
    </lineage>
</organism>
<accession>A0ABT6FA17</accession>
<dbReference type="EMBL" id="JARRAG010000002">
    <property type="protein sequence ID" value="MDG3004279.1"/>
    <property type="molecule type" value="Genomic_DNA"/>
</dbReference>
<sequence length="717" mass="80092">MAAHLFRTHGIRVGKSAMQAFCRKHDIRPYRPTYRFLRGDPEKQARLWITGLEPVHRKIGVKTVFDLSATPFYLKGSGYPEGTLFPWVVSDFSLMDAIESGIVKIPRVPVADNAMTGDYPKYRDLWVHIRDGLKDVRRGPEDAGTPPLLPGLLEGALRSLYGHYARKFEEWEADEESRSNGGTPPVFIVVCNNTNVSKAVFDYVSGYESGRHHPDGEPVVAGGDVLPLFGNVKNQRWMHRPNTILVDSRQLESGESMSDDFKKLAKHQIEDFKAEYRRRFPGRDAENLTDEDLMREVLNTVGKPGKLGEQIRCVVSVSMLTEGWDCNTVTHILGVRAFGTRLLCEQVMGRGLRRRSYAVGEDGMMVPEYADIFGVPFSGFPVAGLPEERAPATPKPGKAVRAVPERLVGAPWLEVTFPRVVGYRFDVPADRLSARFDASHREVLTTQDMPTTTLNAPIMGENAELTLGDARGMRPQAVAFRLATHLQQRHFPDKSWLFPQLVGIVRDWLGDPDGDSPNVDYGDDTFPGLLLFGEKKHAVCEKISRAIIAASGGAQRLRAETQRDDALGTTAGVSFDTVKTCWTTEPTKCHINLVPQDSDWETIVCQKLEEIDEVRAYAKNQGIGFRIPYTCDGRPGNYYPDLIVKLDDGRGTTDLLNLVLEVSGQRKKEKDAKVQTTKTMWVPGVNNLGAFGRWAFLEIDGSNLHKTKQEIRKLLDG</sequence>
<name>A0ABT6FA17_9BACT</name>
<reference evidence="1 2" key="1">
    <citation type="submission" date="2023-03" db="EMBL/GenBank/DDBJ databases">
        <title>Paludisphaera mucosa sp. nov. a novel planctomycete from northern fen.</title>
        <authorList>
            <person name="Ivanova A."/>
        </authorList>
    </citation>
    <scope>NUCLEOTIDE SEQUENCE [LARGE SCALE GENOMIC DNA]</scope>
    <source>
        <strain evidence="1 2">Pla2</strain>
    </source>
</reference>
<proteinExistence type="predicted"/>
<evidence type="ECO:0000313" key="2">
    <source>
        <dbReference type="Proteomes" id="UP001216907"/>
    </source>
</evidence>
<dbReference type="Proteomes" id="UP001216907">
    <property type="component" value="Unassembled WGS sequence"/>
</dbReference>
<comment type="caution">
    <text evidence="1">The sequence shown here is derived from an EMBL/GenBank/DDBJ whole genome shotgun (WGS) entry which is preliminary data.</text>
</comment>
<protein>
    <submittedName>
        <fullName evidence="1">Uncharacterized protein</fullName>
    </submittedName>
</protein>
<dbReference type="InterPro" id="IPR027417">
    <property type="entry name" value="P-loop_NTPase"/>
</dbReference>
<evidence type="ECO:0000313" key="1">
    <source>
        <dbReference type="EMBL" id="MDG3004279.1"/>
    </source>
</evidence>
<dbReference type="Gene3D" id="3.40.50.300">
    <property type="entry name" value="P-loop containing nucleotide triphosphate hydrolases"/>
    <property type="match status" value="1"/>
</dbReference>
<keyword evidence="2" id="KW-1185">Reference proteome</keyword>
<gene>
    <name evidence="1" type="ORF">PZE19_10870</name>
</gene>